<sequence length="148" mass="17477">MKEKTINNTVFGLMKYDYQWEKVEKINIFKEEYNINIIAEAFSDEKISKEQEESYKKFKENENNYIEIIENNLKEYINENLDDLATYWVGARKIINTSDLTKIVEPKSILFQQDGSIIFLAECEWDIENGIAVKLYPEVEVGPQDVFI</sequence>
<proteinExistence type="predicted"/>
<name>A0A246EEN4_FUSNP</name>
<dbReference type="AlphaFoldDB" id="A0A246EEN4"/>
<reference evidence="2 3" key="1">
    <citation type="submission" date="2017-05" db="EMBL/GenBank/DDBJ databases">
        <title>Genome sequencing of Fusobacterium nucleatum subsp. polymorphum KCOM 1001 (=ChDC F119).</title>
        <authorList>
            <person name="Kook J.-K."/>
            <person name="Park S.-N."/>
            <person name="Lim Y.K."/>
            <person name="Roh H."/>
        </authorList>
    </citation>
    <scope>NUCLEOTIDE SEQUENCE [LARGE SCALE GENOMIC DNA]</scope>
    <source>
        <strain evidence="2 3">KCOM 1001</strain>
    </source>
</reference>
<dbReference type="EMBL" id="NHRT01000001">
    <property type="protein sequence ID" value="OWP25099.1"/>
    <property type="molecule type" value="Genomic_DNA"/>
</dbReference>
<organism evidence="2 3">
    <name type="scientific">Fusobacterium nucleatum subsp. polymorphum</name>
    <name type="common">Fusobacterium polymorphum</name>
    <dbReference type="NCBI Taxonomy" id="76857"/>
    <lineage>
        <taxon>Bacteria</taxon>
        <taxon>Fusobacteriati</taxon>
        <taxon>Fusobacteriota</taxon>
        <taxon>Fusobacteriia</taxon>
        <taxon>Fusobacteriales</taxon>
        <taxon>Fusobacteriaceae</taxon>
        <taxon>Fusobacterium</taxon>
    </lineage>
</organism>
<dbReference type="RefSeq" id="WP_088388135.1">
    <property type="nucleotide sequence ID" value="NZ_CP141281.1"/>
</dbReference>
<dbReference type="Proteomes" id="UP000197470">
    <property type="component" value="Unassembled WGS sequence"/>
</dbReference>
<dbReference type="InterPro" id="IPR054254">
    <property type="entry name" value="DUF6985"/>
</dbReference>
<evidence type="ECO:0000313" key="3">
    <source>
        <dbReference type="Proteomes" id="UP000197470"/>
    </source>
</evidence>
<accession>A0A246EEN4</accession>
<comment type="caution">
    <text evidence="2">The sequence shown here is derived from an EMBL/GenBank/DDBJ whole genome shotgun (WGS) entry which is preliminary data.</text>
</comment>
<protein>
    <recommendedName>
        <fullName evidence="1">DUF6985 domain-containing protein</fullName>
    </recommendedName>
</protein>
<dbReference type="Pfam" id="PF22481">
    <property type="entry name" value="DUF6985"/>
    <property type="match status" value="1"/>
</dbReference>
<gene>
    <name evidence="2" type="ORF">CA839_03630</name>
</gene>
<feature type="domain" description="DUF6985" evidence="1">
    <location>
        <begin position="11"/>
        <end position="147"/>
    </location>
</feature>
<evidence type="ECO:0000313" key="2">
    <source>
        <dbReference type="EMBL" id="OWP25099.1"/>
    </source>
</evidence>
<evidence type="ECO:0000259" key="1">
    <source>
        <dbReference type="Pfam" id="PF22481"/>
    </source>
</evidence>